<dbReference type="Gene3D" id="3.40.50.1110">
    <property type="entry name" value="SGNH hydrolase"/>
    <property type="match status" value="1"/>
</dbReference>
<reference evidence="1 2" key="1">
    <citation type="submission" date="2014-06" db="EMBL/GenBank/DDBJ databases">
        <authorList>
            <person name="Urmite Genomes Urmite Genomes"/>
        </authorList>
    </citation>
    <scope>NUCLEOTIDE SEQUENCE [LARGE SCALE GENOMIC DNA]</scope>
</reference>
<dbReference type="Pfam" id="PF00657">
    <property type="entry name" value="Lipase_GDSL"/>
    <property type="match status" value="1"/>
</dbReference>
<organism evidence="1 2">
    <name type="scientific">Legionella massiliensis</name>
    <dbReference type="NCBI Taxonomy" id="1034943"/>
    <lineage>
        <taxon>Bacteria</taxon>
        <taxon>Pseudomonadati</taxon>
        <taxon>Pseudomonadota</taxon>
        <taxon>Gammaproteobacteria</taxon>
        <taxon>Legionellales</taxon>
        <taxon>Legionellaceae</taxon>
        <taxon>Legionella</taxon>
    </lineage>
</organism>
<dbReference type="AlphaFoldDB" id="A0A078KT45"/>
<dbReference type="Proteomes" id="UP000044071">
    <property type="component" value="Unassembled WGS sequence"/>
</dbReference>
<dbReference type="eggNOG" id="COG3240">
    <property type="taxonomic scope" value="Bacteria"/>
</dbReference>
<dbReference type="STRING" id="1034943.BN59_01909"/>
<dbReference type="GO" id="GO:0016788">
    <property type="term" value="F:hydrolase activity, acting on ester bonds"/>
    <property type="evidence" value="ECO:0007669"/>
    <property type="project" value="InterPro"/>
</dbReference>
<evidence type="ECO:0000313" key="1">
    <source>
        <dbReference type="EMBL" id="CDZ77625.1"/>
    </source>
</evidence>
<keyword evidence="2" id="KW-1185">Reference proteome</keyword>
<dbReference type="InterPro" id="IPR001087">
    <property type="entry name" value="GDSL"/>
</dbReference>
<accession>A0A078KT45</accession>
<name>A0A078KT45_9GAMM</name>
<dbReference type="EMBL" id="CCSB01000002">
    <property type="protein sequence ID" value="CDZ77625.1"/>
    <property type="molecule type" value="Genomic_DNA"/>
</dbReference>
<evidence type="ECO:0000313" key="2">
    <source>
        <dbReference type="Proteomes" id="UP000044071"/>
    </source>
</evidence>
<sequence>MSQEIIFVELCQKIQDEITRLEASRTSYNPFVTSSDLKIQILNQLLQVILAPERFPPEILDKYFKDELTGAHQAKSLPDLIDILLNDTTLCKNNATGKVEAVTNQTLINENRNIFHHSATTKNSAFYQDLKEQFKDLRIAPPAVKQYSLHAYKKELDPVADKGKLFIRWDEDNKVLKYKVINPKGEIVSNTISEEALKAQLGDRYAAFNETLANHHLPVPFLFDLLQITSRNGDTYHFGPQRTYNRIVYLGDSLTDKGEMYDSILGAWSGLIGTSPNKSFSNTRVWADGMDNMMAEELLKKVVAEHLGIKGYRNFLTCTQQERRAIQEAIVDLDQHLKDQYKASFGLDNNSRFTIKDDDGNDVVFSITKAIGGLTAYSYAGVLSINPVRTIMRYLLSTLAKQREELLEIEKDVPAEERAKTVVHILAGANDLVTVNTRPSHEEVDHAVDAILETMEILWQNGYRQFALSDLPDLSRTPRYQYESRIEQLNAHVCSEYFNRQLEMRLAQFKSKHLDSAVDVFGLHDLLQDGIDNPKKYGFSTEYELSEVDDSKWSKLSYLSEGCSFYRVPEGSLDALFDEIKTRAYVRTGNLLYYIDKTDGTDAFTLILSGKDEVAEFDKKVKCADKVKMLPENKLADISKLLRDKAAHDQTPVARHFAPQTTPKQNKIYYQIKANEFHYQTMDVYDRLRKDKVSKEDLLKQVNGCALLRATICPVDKQTGEVKIDIPSGAAFVRYQNQLFYIRRSAGVNDFEVEKTIDLTDEQLDDFDARFKPWYASKQLSEDEQAKCRQMFDAPFSPPAKIDDLELDTQHAPGYVPYLQAILAERDHVVARGDIFTPAQNTQAFKRLLEESGPVMPGDVTPTSNKAFNDLLHPLGDMGARWTDKFFNEFLAKLYLYVPAAEKFKHFIEELIKPDLSAKASDKEQVEPQVKTTEAAELLVDTSELVKAFAVAYNDKLVAEKKENSSIFSFFHPHKPEKNLLPELRELDGEEVLQTVFGSAKETSDNRTHKVLQSINWMTAEGKLTAWAEQVPQLKQAFSGENHQLLVEL</sequence>
<dbReference type="RefSeq" id="WP_043874129.1">
    <property type="nucleotide sequence ID" value="NZ_CCVW01000002.1"/>
</dbReference>
<dbReference type="InterPro" id="IPR036514">
    <property type="entry name" value="SGNH_hydro_sf"/>
</dbReference>
<proteinExistence type="predicted"/>
<gene>
    <name evidence="1" type="ORF">BN59_01909</name>
</gene>
<dbReference type="OrthoDB" id="5659842at2"/>
<protein>
    <submittedName>
        <fullName evidence="1">Autotransporter protein or domain, integral membrane beta-barrel involved in protein secretion</fullName>
    </submittedName>
</protein>